<comment type="caution">
    <text evidence="3">The sequence shown here is derived from an EMBL/GenBank/DDBJ whole genome shotgun (WGS) entry which is preliminary data.</text>
</comment>
<keyword evidence="2" id="KW-1133">Transmembrane helix</keyword>
<keyword evidence="2" id="KW-0472">Membrane</keyword>
<feature type="transmembrane region" description="Helical" evidence="2">
    <location>
        <begin position="719"/>
        <end position="743"/>
    </location>
</feature>
<evidence type="ECO:0000256" key="2">
    <source>
        <dbReference type="SAM" id="Phobius"/>
    </source>
</evidence>
<evidence type="ECO:0000256" key="1">
    <source>
        <dbReference type="SAM" id="MobiDB-lite"/>
    </source>
</evidence>
<proteinExistence type="predicted"/>
<dbReference type="EMBL" id="JADCTT010000022">
    <property type="protein sequence ID" value="KAF9742226.1"/>
    <property type="molecule type" value="Genomic_DNA"/>
</dbReference>
<gene>
    <name evidence="3" type="ORF">IM811_009526</name>
</gene>
<keyword evidence="2" id="KW-0812">Transmembrane</keyword>
<name>A0A8H7K849_BIOOC</name>
<feature type="transmembrane region" description="Helical" evidence="2">
    <location>
        <begin position="6"/>
        <end position="31"/>
    </location>
</feature>
<evidence type="ECO:0000313" key="3">
    <source>
        <dbReference type="EMBL" id="KAF9742226.1"/>
    </source>
</evidence>
<evidence type="ECO:0000313" key="4">
    <source>
        <dbReference type="Proteomes" id="UP000616885"/>
    </source>
</evidence>
<dbReference type="Proteomes" id="UP000616885">
    <property type="component" value="Unassembled WGS sequence"/>
</dbReference>
<feature type="region of interest" description="Disordered" evidence="1">
    <location>
        <begin position="816"/>
        <end position="845"/>
    </location>
</feature>
<sequence>MLTIAQASGLIAGGVMIVQYSLPLALVIILVKVIGNETTAATWSSVNRAISNTIWPLVLQTDSIGARNRSTSVVALLWTITTGALLLVLAGVLTPLGLSELVGPDASATPVNFQYARDDSVWGRVTMDRPDARFGRYCEVGRRLNCPGQYHGVDFVEFPNGTLRSVKQNEDSIIDTRIPANFTTMFSSATDGVGDTISGLFDIQYRRWKTAYVDLVDNGEPRIQGAQRFVENLIPQDDISIREGLIIDTRNNPGLGLRNHTIPIGLRQGGTWSEDLTWFEPVTRCADTNLTIEIRINDTVDTFGSETKVYLVDHGAFRNLDLGELETRPWIDNQSLDLFGRAHKAARMFNVFTADILNISLPLGPGNDTLPEISVTTSLSQNATLWGDLTLFGGIKPENIQINEIKTIADLYRYKMSTQNISVPRNFTNRYPDGYKKLFASNFTAIEQICRGFWHIDNTDIDRRASNITNAAVSCGFLLGAGRSSLESEGGIMKQSMNGLLTYHRNMYICASAMKASIKSVDFLYNGTDGKLPNLKVTGISDKVYTNEQSKPLWAVEASAPERMTYDPLWGLVDDRYENTPGFSTMRSEQLWLPVGSGNAARGLGARDGWDSLAGIQAPIFELYNAYNTLANRDSYTEGNSYSLVERFVKLSVNDTLASNIPSLMITDALASTIVGTKTAIRNTPIAYPARLTVNDPLMGFPHAQVVASSRVIHYDLRYAIPGIITLILLFVVVVWALTIVAITRGGIVTTIREMDNQTSTGRLATALLSPERSNPGLSSEKWAETDGNLVLKFGHIGERKAEYFMAMLDRDAIPDYQPEPETPLSPYPGTPLSPLAKSKEEGSVRTKLVRVDSYEIR</sequence>
<dbReference type="AlphaFoldDB" id="A0A8H7K849"/>
<reference evidence="3" key="1">
    <citation type="submission" date="2020-10" db="EMBL/GenBank/DDBJ databases">
        <title>High-Quality Genome Resource of Clonostachys rosea strain S41 by Oxford Nanopore Long-Read Sequencing.</title>
        <authorList>
            <person name="Wang H."/>
        </authorList>
    </citation>
    <scope>NUCLEOTIDE SEQUENCE</scope>
    <source>
        <strain evidence="3">S41</strain>
    </source>
</reference>
<feature type="transmembrane region" description="Helical" evidence="2">
    <location>
        <begin position="73"/>
        <end position="98"/>
    </location>
</feature>
<accession>A0A8H7K849</accession>
<organism evidence="3 4">
    <name type="scientific">Bionectria ochroleuca</name>
    <name type="common">Gliocladium roseum</name>
    <dbReference type="NCBI Taxonomy" id="29856"/>
    <lineage>
        <taxon>Eukaryota</taxon>
        <taxon>Fungi</taxon>
        <taxon>Dikarya</taxon>
        <taxon>Ascomycota</taxon>
        <taxon>Pezizomycotina</taxon>
        <taxon>Sordariomycetes</taxon>
        <taxon>Hypocreomycetidae</taxon>
        <taxon>Hypocreales</taxon>
        <taxon>Bionectriaceae</taxon>
        <taxon>Clonostachys</taxon>
    </lineage>
</organism>
<protein>
    <submittedName>
        <fullName evidence="3">Uncharacterized protein</fullName>
    </submittedName>
</protein>
<feature type="compositionally biased region" description="Pro residues" evidence="1">
    <location>
        <begin position="821"/>
        <end position="832"/>
    </location>
</feature>